<sequence>MRASLLQFLAHQILQKLDVTYAIYNVKVEVFHPPERYERESLLVLPAKIVNNNAWKLKLTWFEAEQSEPRQICMYFNIGYQHSVEDNAPNDKEARMSKMKKKFSGKLLRHKKKSSVQMDQTDSYEVLQQNLSPEKLIFSTDFIKAILDLIGDETMILTFTWKEPEPMLYIGRIPPGHSSWWKLKHYADTPRFFPMRKNILGPIISSATYFTGTDKSAIPERQKLYFDFSRVVTEVPKEVYDMMVTCLPTMSVSDPSFDCDDDLPHRMPSIKFKTKMND</sequence>
<gene>
    <name evidence="1" type="ORF">BN9_082660</name>
</gene>
<protein>
    <submittedName>
        <fullName evidence="1">Uncharacterized protein</fullName>
    </submittedName>
</protein>
<accession>A0A024FTJ3</accession>
<organism evidence="1 2">
    <name type="scientific">Albugo candida</name>
    <dbReference type="NCBI Taxonomy" id="65357"/>
    <lineage>
        <taxon>Eukaryota</taxon>
        <taxon>Sar</taxon>
        <taxon>Stramenopiles</taxon>
        <taxon>Oomycota</taxon>
        <taxon>Peronosporomycetes</taxon>
        <taxon>Albuginales</taxon>
        <taxon>Albuginaceae</taxon>
        <taxon>Albugo</taxon>
    </lineage>
</organism>
<dbReference type="InParanoid" id="A0A024FTJ3"/>
<dbReference type="EMBL" id="CAIX01000160">
    <property type="protein sequence ID" value="CCI10247.1"/>
    <property type="molecule type" value="Genomic_DNA"/>
</dbReference>
<name>A0A024FTJ3_9STRA</name>
<proteinExistence type="predicted"/>
<evidence type="ECO:0000313" key="1">
    <source>
        <dbReference type="EMBL" id="CCI10247.1"/>
    </source>
</evidence>
<dbReference type="Proteomes" id="UP000053237">
    <property type="component" value="Unassembled WGS sequence"/>
</dbReference>
<keyword evidence="2" id="KW-1185">Reference proteome</keyword>
<evidence type="ECO:0000313" key="2">
    <source>
        <dbReference type="Proteomes" id="UP000053237"/>
    </source>
</evidence>
<reference evidence="1 2" key="1">
    <citation type="submission" date="2012-05" db="EMBL/GenBank/DDBJ databases">
        <title>Recombination and specialization in a pathogen metapopulation.</title>
        <authorList>
            <person name="Gardiner A."/>
            <person name="Kemen E."/>
            <person name="Schultz-Larsen T."/>
            <person name="MacLean D."/>
            <person name="Van Oosterhout C."/>
            <person name="Jones J.D.G."/>
        </authorList>
    </citation>
    <scope>NUCLEOTIDE SEQUENCE [LARGE SCALE GENOMIC DNA]</scope>
    <source>
        <strain evidence="1 2">Ac Nc2</strain>
    </source>
</reference>
<comment type="caution">
    <text evidence="1">The sequence shown here is derived from an EMBL/GenBank/DDBJ whole genome shotgun (WGS) entry which is preliminary data.</text>
</comment>
<dbReference type="AlphaFoldDB" id="A0A024FTJ3"/>